<gene>
    <name evidence="2" type="ORF">PPYR_03170</name>
</gene>
<evidence type="ECO:0000313" key="3">
    <source>
        <dbReference type="Proteomes" id="UP000327044"/>
    </source>
</evidence>
<dbReference type="SUPFAM" id="SSF52087">
    <property type="entry name" value="CRAL/TRIO domain"/>
    <property type="match status" value="1"/>
</dbReference>
<keyword evidence="3" id="KW-1185">Reference proteome</keyword>
<dbReference type="PRINTS" id="PR00180">
    <property type="entry name" value="CRETINALDHBP"/>
</dbReference>
<sequence length="297" mass="34512">MVATVEDEYKKNKELRADDMKALQEWVRKQPHLPHVSDFQLALFLHSCHFSMEQAKVTIEKFFTYRGAWGDFFANRDPRDPKLQNDMKVSLCSFLPERTPENYKLLYFKLVDVDVNKYAVSDCVKLFDMAISLEFMERGSFDGLVIVVDLKAFTVGHVLKTHITTMKRILLYVQEAIPIRLKGLHYITLASVCDLLVPLVKPFMKKELAHLLHFHDSYETLSKFVPHELLPEDYGGKAPSVKELHAKMQESFTENADFFLDEEMLVSNEKLRDRKQSYMDRDLGIGTDGSFKKLDFD</sequence>
<dbReference type="AlphaFoldDB" id="A0A5N4A214"/>
<dbReference type="SUPFAM" id="SSF46938">
    <property type="entry name" value="CRAL/TRIO N-terminal domain"/>
    <property type="match status" value="1"/>
</dbReference>
<comment type="caution">
    <text evidence="2">The sequence shown here is derived from an EMBL/GenBank/DDBJ whole genome shotgun (WGS) entry which is preliminary data.</text>
</comment>
<feature type="domain" description="CRAL-TRIO" evidence="1">
    <location>
        <begin position="79"/>
        <end position="242"/>
    </location>
</feature>
<dbReference type="CDD" id="cd00170">
    <property type="entry name" value="SEC14"/>
    <property type="match status" value="1"/>
</dbReference>
<dbReference type="PROSITE" id="PS50191">
    <property type="entry name" value="CRAL_TRIO"/>
    <property type="match status" value="1"/>
</dbReference>
<dbReference type="GO" id="GO:1902936">
    <property type="term" value="F:phosphatidylinositol bisphosphate binding"/>
    <property type="evidence" value="ECO:0007669"/>
    <property type="project" value="TreeGrafter"/>
</dbReference>
<proteinExistence type="predicted"/>
<accession>A0A5N4A214</accession>
<dbReference type="GO" id="GO:0016020">
    <property type="term" value="C:membrane"/>
    <property type="evidence" value="ECO:0007669"/>
    <property type="project" value="TreeGrafter"/>
</dbReference>
<dbReference type="Gene3D" id="3.40.525.10">
    <property type="entry name" value="CRAL-TRIO lipid binding domain"/>
    <property type="match status" value="1"/>
</dbReference>
<dbReference type="Pfam" id="PF00650">
    <property type="entry name" value="CRAL_TRIO"/>
    <property type="match status" value="1"/>
</dbReference>
<dbReference type="SMART" id="SM00516">
    <property type="entry name" value="SEC14"/>
    <property type="match status" value="1"/>
</dbReference>
<dbReference type="InParanoid" id="A0A5N4A214"/>
<dbReference type="InterPro" id="IPR001251">
    <property type="entry name" value="CRAL-TRIO_dom"/>
</dbReference>
<dbReference type="InterPro" id="IPR036273">
    <property type="entry name" value="CRAL/TRIO_N_dom_sf"/>
</dbReference>
<reference evidence="2 3" key="1">
    <citation type="journal article" date="2018" name="Elife">
        <title>Firefly genomes illuminate parallel origins of bioluminescence in beetles.</title>
        <authorList>
            <person name="Fallon T.R."/>
            <person name="Lower S.E."/>
            <person name="Chang C.H."/>
            <person name="Bessho-Uehara M."/>
            <person name="Martin G.J."/>
            <person name="Bewick A.J."/>
            <person name="Behringer M."/>
            <person name="Debat H.J."/>
            <person name="Wong I."/>
            <person name="Day J.C."/>
            <person name="Suvorov A."/>
            <person name="Silva C.J."/>
            <person name="Stanger-Hall K.F."/>
            <person name="Hall D.W."/>
            <person name="Schmitz R.J."/>
            <person name="Nelson D.R."/>
            <person name="Lewis S.M."/>
            <person name="Shigenobu S."/>
            <person name="Bybee S.M."/>
            <person name="Larracuente A.M."/>
            <person name="Oba Y."/>
            <person name="Weng J.K."/>
        </authorList>
    </citation>
    <scope>NUCLEOTIDE SEQUENCE [LARGE SCALE GENOMIC DNA]</scope>
    <source>
        <strain evidence="2">1611_PpyrPB1</strain>
        <tissue evidence="2">Whole body</tissue>
    </source>
</reference>
<evidence type="ECO:0000313" key="2">
    <source>
        <dbReference type="EMBL" id="KAB0791370.1"/>
    </source>
</evidence>
<name>A0A5N4A214_PHOPY</name>
<organism evidence="2 3">
    <name type="scientific">Photinus pyralis</name>
    <name type="common">Common eastern firefly</name>
    <name type="synonym">Lampyris pyralis</name>
    <dbReference type="NCBI Taxonomy" id="7054"/>
    <lineage>
        <taxon>Eukaryota</taxon>
        <taxon>Metazoa</taxon>
        <taxon>Ecdysozoa</taxon>
        <taxon>Arthropoda</taxon>
        <taxon>Hexapoda</taxon>
        <taxon>Insecta</taxon>
        <taxon>Pterygota</taxon>
        <taxon>Neoptera</taxon>
        <taxon>Endopterygota</taxon>
        <taxon>Coleoptera</taxon>
        <taxon>Polyphaga</taxon>
        <taxon>Elateriformia</taxon>
        <taxon>Elateroidea</taxon>
        <taxon>Lampyridae</taxon>
        <taxon>Lampyrinae</taxon>
        <taxon>Photinus</taxon>
    </lineage>
</organism>
<dbReference type="OrthoDB" id="6432525at2759"/>
<dbReference type="Proteomes" id="UP000327044">
    <property type="component" value="Unassembled WGS sequence"/>
</dbReference>
<dbReference type="InterPro" id="IPR036865">
    <property type="entry name" value="CRAL-TRIO_dom_sf"/>
</dbReference>
<dbReference type="PANTHER" id="PTHR10174:SF213">
    <property type="entry name" value="CRAL-TRIO DOMAIN-CONTAINING PROTEIN"/>
    <property type="match status" value="1"/>
</dbReference>
<dbReference type="PANTHER" id="PTHR10174">
    <property type="entry name" value="ALPHA-TOCOPHEROL TRANSFER PROTEIN-RELATED"/>
    <property type="match status" value="1"/>
</dbReference>
<evidence type="ECO:0000259" key="1">
    <source>
        <dbReference type="PROSITE" id="PS50191"/>
    </source>
</evidence>
<protein>
    <recommendedName>
        <fullName evidence="1">CRAL-TRIO domain-containing protein</fullName>
    </recommendedName>
</protein>
<dbReference type="EMBL" id="VVIM01000011">
    <property type="protein sequence ID" value="KAB0791370.1"/>
    <property type="molecule type" value="Genomic_DNA"/>
</dbReference>